<name>U5NZP4_9MICC</name>
<gene>
    <name evidence="1" type="ORF">LMV7_p00880</name>
</gene>
<dbReference type="AlphaFoldDB" id="U5NZP4"/>
<dbReference type="RefSeq" id="WP_023190161.1">
    <property type="nucleotide sequence ID" value="NC_022599.1"/>
</dbReference>
<dbReference type="EMBL" id="KF577591">
    <property type="protein sequence ID" value="AGY35509.1"/>
    <property type="molecule type" value="Genomic_DNA"/>
</dbReference>
<proteinExistence type="predicted"/>
<sequence>MSNTTTAPAWMNLNGMITCRKHAPMSLTAILEDTPNAREIRTHHDLWQRLTQTEIKALTAHFATIDGKDTPHICETCRH</sequence>
<keyword evidence="1" id="KW-0614">Plasmid</keyword>
<evidence type="ECO:0000313" key="1">
    <source>
        <dbReference type="EMBL" id="AGY35509.1"/>
    </source>
</evidence>
<protein>
    <submittedName>
        <fullName evidence="1">Uncharacterized protein</fullName>
    </submittedName>
</protein>
<geneLocation type="plasmid" evidence="1">
    <name>pLMV7</name>
</geneLocation>
<reference evidence="1" key="1">
    <citation type="journal article" date="2013" name="Genome Announc.">
        <title>First complete sequence of a giant linear plasmid from a micrococcus strain isolated from an extremely high-altitude lake.</title>
        <authorList>
            <person name="Dib J.R."/>
            <person name="Schuldes J."/>
            <person name="Thurmer A."/>
            <person name="Farias M.E."/>
            <person name="Daniel R."/>
            <person name="Meinhardt F."/>
        </authorList>
    </citation>
    <scope>NUCLEOTIDE SEQUENCE</scope>
    <source>
        <strain evidence="1">V7</strain>
        <plasmid evidence="1">pLMV7</plasmid>
    </source>
</reference>
<organism evidence="1">
    <name type="scientific">Micrococcus sp. V7</name>
    <dbReference type="NCBI Taxonomy" id="404582"/>
    <lineage>
        <taxon>Bacteria</taxon>
        <taxon>Bacillati</taxon>
        <taxon>Actinomycetota</taxon>
        <taxon>Actinomycetes</taxon>
        <taxon>Micrococcales</taxon>
        <taxon>Micrococcaceae</taxon>
        <taxon>Micrococcus</taxon>
    </lineage>
</organism>
<accession>U5NZP4</accession>